<reference evidence="1" key="1">
    <citation type="submission" date="2022-08" db="EMBL/GenBank/DDBJ databases">
        <title>Genome sequence of Vagococcus luciliae DSM 112651.</title>
        <authorList>
            <person name="Juan G."/>
            <person name="Anja P."/>
            <person name="Rolf D."/>
            <person name="Kampfer P."/>
            <person name="Vilcinskas A."/>
        </authorList>
    </citation>
    <scope>NUCLEOTIDE SEQUENCE</scope>
    <source>
        <strain evidence="1">G314FT</strain>
    </source>
</reference>
<reference evidence="1" key="2">
    <citation type="submission" date="2022-08" db="EMBL/GenBank/DDBJ databases">
        <authorList>
            <person name="Poehlein A."/>
            <person name="Guzman J."/>
            <person name="Daniel R."/>
            <person name="Vilcinskas A."/>
        </authorList>
    </citation>
    <scope>NUCLEOTIDE SEQUENCE</scope>
    <source>
        <strain evidence="1">G314FT</strain>
    </source>
</reference>
<proteinExistence type="predicted"/>
<accession>A0ABY5P0I8</accession>
<dbReference type="EMBL" id="CP102451">
    <property type="protein sequence ID" value="UUV99439.1"/>
    <property type="molecule type" value="Genomic_DNA"/>
</dbReference>
<evidence type="ECO:0000313" key="2">
    <source>
        <dbReference type="Proteomes" id="UP001058273"/>
    </source>
</evidence>
<evidence type="ECO:0000313" key="1">
    <source>
        <dbReference type="EMBL" id="UUV99439.1"/>
    </source>
</evidence>
<dbReference type="Proteomes" id="UP001058273">
    <property type="component" value="Chromosome"/>
</dbReference>
<gene>
    <name evidence="1" type="ORF">G314FT_16000</name>
</gene>
<name>A0ABY5P0I8_9ENTE</name>
<sequence>MKQMDIQSFNYQINPSFELMIESLLNQWQQNY</sequence>
<keyword evidence="2" id="KW-1185">Reference proteome</keyword>
<protein>
    <submittedName>
        <fullName evidence="1">Uncharacterized protein</fullName>
    </submittedName>
</protein>
<organism evidence="1 2">
    <name type="scientific">Vagococcus luciliae</name>
    <dbReference type="NCBI Taxonomy" id="2920380"/>
    <lineage>
        <taxon>Bacteria</taxon>
        <taxon>Bacillati</taxon>
        <taxon>Bacillota</taxon>
        <taxon>Bacilli</taxon>
        <taxon>Lactobacillales</taxon>
        <taxon>Enterococcaceae</taxon>
        <taxon>Vagococcus</taxon>
    </lineage>
</organism>